<evidence type="ECO:0000313" key="1">
    <source>
        <dbReference type="EMBL" id="GHC62324.1"/>
    </source>
</evidence>
<dbReference type="Proteomes" id="UP000638981">
    <property type="component" value="Unassembled WGS sequence"/>
</dbReference>
<accession>A0A918WN54</accession>
<keyword evidence="2" id="KW-1185">Reference proteome</keyword>
<evidence type="ECO:0000313" key="2">
    <source>
        <dbReference type="Proteomes" id="UP000638981"/>
    </source>
</evidence>
<dbReference type="EMBL" id="BMYJ01000009">
    <property type="protein sequence ID" value="GHC62324.1"/>
    <property type="molecule type" value="Genomic_DNA"/>
</dbReference>
<reference evidence="1" key="2">
    <citation type="submission" date="2020-09" db="EMBL/GenBank/DDBJ databases">
        <authorList>
            <person name="Sun Q."/>
            <person name="Kim S."/>
        </authorList>
    </citation>
    <scope>NUCLEOTIDE SEQUENCE</scope>
    <source>
        <strain evidence="1">KCTC 23310</strain>
    </source>
</reference>
<proteinExistence type="predicted"/>
<gene>
    <name evidence="1" type="ORF">GCM10007315_27980</name>
</gene>
<evidence type="ECO:0008006" key="3">
    <source>
        <dbReference type="Google" id="ProtNLM"/>
    </source>
</evidence>
<comment type="caution">
    <text evidence="1">The sequence shown here is derived from an EMBL/GenBank/DDBJ whole genome shotgun (WGS) entry which is preliminary data.</text>
</comment>
<name>A0A918WN54_9RHOB</name>
<dbReference type="RefSeq" id="WP_189412315.1">
    <property type="nucleotide sequence ID" value="NZ_BMYJ01000009.1"/>
</dbReference>
<dbReference type="AlphaFoldDB" id="A0A918WN54"/>
<organism evidence="1 2">
    <name type="scientific">Neogemmobacter tilapiae</name>
    <dbReference type="NCBI Taxonomy" id="875041"/>
    <lineage>
        <taxon>Bacteria</taxon>
        <taxon>Pseudomonadati</taxon>
        <taxon>Pseudomonadota</taxon>
        <taxon>Alphaproteobacteria</taxon>
        <taxon>Rhodobacterales</taxon>
        <taxon>Paracoccaceae</taxon>
        <taxon>Neogemmobacter</taxon>
    </lineage>
</organism>
<dbReference type="InterPro" id="IPR009562">
    <property type="entry name" value="DUF1178"/>
</dbReference>
<dbReference type="PIRSF" id="PIRSF032131">
    <property type="entry name" value="UCP032131"/>
    <property type="match status" value="1"/>
</dbReference>
<protein>
    <recommendedName>
        <fullName evidence="3">DUF1178 family protein</fullName>
    </recommendedName>
</protein>
<sequence length="138" mass="15228">MIRYSLSCSNGHDFESWFPSGSGYDALHAKGLVTCPECGSAQVEKALMAPRVAQMEPKARLRGEATEREKALAELRRKVEENSEYVGMNFVAEARAMHEGDKPERSIHGEARADEALKLLEDGIPVAPLPFMPKNKAN</sequence>
<reference evidence="1" key="1">
    <citation type="journal article" date="2014" name="Int. J. Syst. Evol. Microbiol.">
        <title>Complete genome sequence of Corynebacterium casei LMG S-19264T (=DSM 44701T), isolated from a smear-ripened cheese.</title>
        <authorList>
            <consortium name="US DOE Joint Genome Institute (JGI-PGF)"/>
            <person name="Walter F."/>
            <person name="Albersmeier A."/>
            <person name="Kalinowski J."/>
            <person name="Ruckert C."/>
        </authorList>
    </citation>
    <scope>NUCLEOTIDE SEQUENCE</scope>
    <source>
        <strain evidence="1">KCTC 23310</strain>
    </source>
</reference>
<dbReference type="Pfam" id="PF06676">
    <property type="entry name" value="DUF1178"/>
    <property type="match status" value="1"/>
</dbReference>